<dbReference type="GO" id="GO:0005737">
    <property type="term" value="C:cytoplasm"/>
    <property type="evidence" value="ECO:0007669"/>
    <property type="project" value="TreeGrafter"/>
</dbReference>
<dbReference type="InterPro" id="IPR001245">
    <property type="entry name" value="Ser-Thr/Tyr_kinase_cat_dom"/>
</dbReference>
<keyword evidence="1" id="KW-0723">Serine/threonine-protein kinase</keyword>
<keyword evidence="4" id="KW-0418">Kinase</keyword>
<protein>
    <recommendedName>
        <fullName evidence="8">Protein kinase domain-containing protein</fullName>
    </recommendedName>
</protein>
<dbReference type="Pfam" id="PF00564">
    <property type="entry name" value="PB1"/>
    <property type="match status" value="1"/>
</dbReference>
<evidence type="ECO:0000313" key="9">
    <source>
        <dbReference type="EMBL" id="KAF9680698.1"/>
    </source>
</evidence>
<keyword evidence="5 6" id="KW-0067">ATP-binding</keyword>
<feature type="domain" description="Protein kinase" evidence="8">
    <location>
        <begin position="1179"/>
        <end position="1478"/>
    </location>
</feature>
<keyword evidence="10" id="KW-1185">Reference proteome</keyword>
<dbReference type="SUPFAM" id="SSF56112">
    <property type="entry name" value="Protein kinase-like (PK-like)"/>
    <property type="match status" value="1"/>
</dbReference>
<dbReference type="CDD" id="cd06410">
    <property type="entry name" value="PB1_UP2"/>
    <property type="match status" value="1"/>
</dbReference>
<dbReference type="PROSITE" id="PS00108">
    <property type="entry name" value="PROTEIN_KINASE_ST"/>
    <property type="match status" value="1"/>
</dbReference>
<evidence type="ECO:0000256" key="3">
    <source>
        <dbReference type="ARBA" id="ARBA00022741"/>
    </source>
</evidence>
<dbReference type="OrthoDB" id="4062651at2759"/>
<dbReference type="InterPro" id="IPR011009">
    <property type="entry name" value="Kinase-like_dom_sf"/>
</dbReference>
<dbReference type="SUPFAM" id="SSF54277">
    <property type="entry name" value="CAD &amp; PB1 domains"/>
    <property type="match status" value="1"/>
</dbReference>
<dbReference type="InterPro" id="IPR000719">
    <property type="entry name" value="Prot_kinase_dom"/>
</dbReference>
<feature type="region of interest" description="Disordered" evidence="7">
    <location>
        <begin position="339"/>
        <end position="387"/>
    </location>
</feature>
<dbReference type="Proteomes" id="UP000657918">
    <property type="component" value="Unassembled WGS sequence"/>
</dbReference>
<dbReference type="GO" id="GO:0005524">
    <property type="term" value="F:ATP binding"/>
    <property type="evidence" value="ECO:0007669"/>
    <property type="project" value="UniProtKB-UniRule"/>
</dbReference>
<evidence type="ECO:0000256" key="7">
    <source>
        <dbReference type="SAM" id="MobiDB-lite"/>
    </source>
</evidence>
<organism evidence="9 10">
    <name type="scientific">Salix dunnii</name>
    <dbReference type="NCBI Taxonomy" id="1413687"/>
    <lineage>
        <taxon>Eukaryota</taxon>
        <taxon>Viridiplantae</taxon>
        <taxon>Streptophyta</taxon>
        <taxon>Embryophyta</taxon>
        <taxon>Tracheophyta</taxon>
        <taxon>Spermatophyta</taxon>
        <taxon>Magnoliopsida</taxon>
        <taxon>eudicotyledons</taxon>
        <taxon>Gunneridae</taxon>
        <taxon>Pentapetalae</taxon>
        <taxon>rosids</taxon>
        <taxon>fabids</taxon>
        <taxon>Malpighiales</taxon>
        <taxon>Salicaceae</taxon>
        <taxon>Saliceae</taxon>
        <taxon>Salix</taxon>
    </lineage>
</organism>
<dbReference type="Gene3D" id="3.30.200.20">
    <property type="entry name" value="Phosphorylase Kinase, domain 1"/>
    <property type="match status" value="1"/>
</dbReference>
<evidence type="ECO:0000256" key="1">
    <source>
        <dbReference type="ARBA" id="ARBA00022527"/>
    </source>
</evidence>
<dbReference type="InterPro" id="IPR017441">
    <property type="entry name" value="Protein_kinase_ATP_BS"/>
</dbReference>
<comment type="caution">
    <text evidence="9">The sequence shown here is derived from an EMBL/GenBank/DDBJ whole genome shotgun (WGS) entry which is preliminary data.</text>
</comment>
<dbReference type="InterPro" id="IPR050167">
    <property type="entry name" value="Ser_Thr_protein_kinase"/>
</dbReference>
<dbReference type="GO" id="GO:0007165">
    <property type="term" value="P:signal transduction"/>
    <property type="evidence" value="ECO:0007669"/>
    <property type="project" value="TreeGrafter"/>
</dbReference>
<dbReference type="CDD" id="cd13999">
    <property type="entry name" value="STKc_MAP3K-like"/>
    <property type="match status" value="1"/>
</dbReference>
<gene>
    <name evidence="9" type="ORF">SADUNF_Sadunf06G0148600</name>
</gene>
<evidence type="ECO:0000313" key="10">
    <source>
        <dbReference type="Proteomes" id="UP000657918"/>
    </source>
</evidence>
<feature type="region of interest" description="Disordered" evidence="7">
    <location>
        <begin position="994"/>
        <end position="1036"/>
    </location>
</feature>
<dbReference type="FunFam" id="3.30.200.20:FF:000081">
    <property type="entry name" value="Octicosapeptide/phox/Bem1p domain kinase superfamily protein"/>
    <property type="match status" value="1"/>
</dbReference>
<feature type="compositionally biased region" description="Polar residues" evidence="7">
    <location>
        <begin position="1003"/>
        <end position="1022"/>
    </location>
</feature>
<accession>A0A835K4H3</accession>
<keyword evidence="2" id="KW-0808">Transferase</keyword>
<evidence type="ECO:0000259" key="8">
    <source>
        <dbReference type="PROSITE" id="PS50011"/>
    </source>
</evidence>
<evidence type="ECO:0000256" key="2">
    <source>
        <dbReference type="ARBA" id="ARBA00022679"/>
    </source>
</evidence>
<dbReference type="Pfam" id="PF07714">
    <property type="entry name" value="PK_Tyr_Ser-Thr"/>
    <property type="match status" value="1"/>
</dbReference>
<evidence type="ECO:0000256" key="4">
    <source>
        <dbReference type="ARBA" id="ARBA00022777"/>
    </source>
</evidence>
<dbReference type="SMART" id="SM00220">
    <property type="entry name" value="S_TKc"/>
    <property type="match status" value="1"/>
</dbReference>
<evidence type="ECO:0000256" key="5">
    <source>
        <dbReference type="ARBA" id="ARBA00022840"/>
    </source>
</evidence>
<dbReference type="InterPro" id="IPR008271">
    <property type="entry name" value="Ser/Thr_kinase_AS"/>
</dbReference>
<dbReference type="PANTHER" id="PTHR23257">
    <property type="entry name" value="SERINE-THREONINE PROTEIN KINASE"/>
    <property type="match status" value="1"/>
</dbReference>
<feature type="binding site" evidence="6">
    <location>
        <position position="1216"/>
    </location>
    <ligand>
        <name>ATP</name>
        <dbReference type="ChEBI" id="CHEBI:30616"/>
    </ligand>
</feature>
<feature type="compositionally biased region" description="Polar residues" evidence="7">
    <location>
        <begin position="365"/>
        <end position="382"/>
    </location>
</feature>
<dbReference type="EMBL" id="JADGMS010000006">
    <property type="protein sequence ID" value="KAF9680698.1"/>
    <property type="molecule type" value="Genomic_DNA"/>
</dbReference>
<keyword evidence="3 6" id="KW-0547">Nucleotide-binding</keyword>
<evidence type="ECO:0000256" key="6">
    <source>
        <dbReference type="PROSITE-ProRule" id="PRU10141"/>
    </source>
</evidence>
<dbReference type="PROSITE" id="PS00107">
    <property type="entry name" value="PROTEIN_KINASE_ATP"/>
    <property type="match status" value="1"/>
</dbReference>
<dbReference type="PROSITE" id="PS50011">
    <property type="entry name" value="PROTEIN_KINASE_DOM"/>
    <property type="match status" value="1"/>
</dbReference>
<dbReference type="Gene3D" id="3.10.20.90">
    <property type="entry name" value="Phosphatidylinositol 3-kinase Catalytic Subunit, Chain A, domain 1"/>
    <property type="match status" value="1"/>
</dbReference>
<name>A0A835K4H3_9ROSI</name>
<dbReference type="FunFam" id="3.10.20.90:FF:000058">
    <property type="entry name" value="Octicosapeptide/phox/Bem1p domain kinase superfamily protein"/>
    <property type="match status" value="1"/>
</dbReference>
<dbReference type="Gene3D" id="1.10.510.10">
    <property type="entry name" value="Transferase(Phosphotransferase) domain 1"/>
    <property type="match status" value="1"/>
</dbReference>
<dbReference type="SMART" id="SM00666">
    <property type="entry name" value="PB1"/>
    <property type="match status" value="1"/>
</dbReference>
<reference evidence="9 10" key="1">
    <citation type="submission" date="2020-10" db="EMBL/GenBank/DDBJ databases">
        <title>Plant Genome Project.</title>
        <authorList>
            <person name="Zhang R.-G."/>
        </authorList>
    </citation>
    <scope>NUCLEOTIDE SEQUENCE [LARGE SCALE GENOMIC DNA]</scope>
    <source>
        <strain evidence="9">FAFU-HL-1</strain>
        <tissue evidence="9">Leaf</tissue>
    </source>
</reference>
<proteinExistence type="predicted"/>
<sequence>MAFDQTPIPRDLRPLSIARPITEEPHLVAAMASYSSSAVTTPAIAGRNPDFFASPEGSIPVMYSASVSDAGFVGLGYGNTVPGVTPWAPNLQVPFGSVNVGANGSGVAFGYNPNLGNRIVGNAVDHAGNDMVSGYGSSPNFGNQVNVNGSNEAVNMGSACNPNLGSCGSGSGVDHGSEDGKDDSVSGKKVKFLCSFGGKILPRPSDGMLRYVGGQTRIISVRRDVSFTELQRKMMDTYQQPVAIKYQLPDEDLDSLVSVSNADDLDNMMDEYEKLVERSLDGSAKLRVFLFSDSHLDASGSVQFGDLHDSGQKYFDAVNGVVDCGGRCIARKESMASLSSTQNSDFSGTEAVDCSGPGQGDVTWPPSTSLLSPTDNSATSHDSTPKLFIVDTKPPPYAGASAVSLVIPTAKSGESGPPQTSCSQPEVEFERAVPITEKQQHVVHDFKQVGSGIPPHAPQMQAYVDPHQEITNHAEYWHLPPQMGLPNNHLLGPSGSVLTQQHFHESNAGATSLQYVPAVHMTMTSAPSHVAIRPSVAQPLMQPQLTRLEHHPEDNAFGTRIVQVPVDPSYNVYRAPLPHAFVGGGYGWTQVPRPEPVVFSDGSVSHQQVIFPEKVPRMEDCYMCLKALPHAHSDPSVQNPRESEMIFSNSLHHSLRLEDTMKVQPMDRVALGECIIEQGAGVQPAVIGRIDHHIGLPQSEAIAPSQNLEALHENERTFFKTENSDQPKISAPYGMIGLPGDVQSACGMVKGGIPESHVEDYVQQHSVRMQPQVLLSKPANTDVSHAAGVPIQASEQLVYESPRECTGMLPGFVSKKDAVDSYISYDQLRFVDGMMEALHTRPPEINVTNDQKKSPVDKFRKGEILDHKTQQIPGREVLLDNTFSKPQVVLDSNQQFQVLPASTEASYMHISRPMELHEVAQPPILVDKAPHPQFKFEIPPLDSAEVSNGIPAFSCVEPAYVNDRIPPVAEWKNDSQLHSKVVPSEVETLSSTGTALSSLSPSNGVGNAQDSSNSLFSSQDPWNSRHDNHFPPPRPSKIATIKEVFGIENNSGEVDLITGLMVEDGVPKPLSNSNKDLEGAQSSKGSAEELIRKELKAVAEGVAASVFQSSNSNPEPTVSEICESAYEPNQEKEVSNEGLEMKEKAKFEDMKKKLPEKMSCGFPVSEGLGHLQIIKNNDLEELQELGSGTFGTVYHGKWRGTDVAIKRINDRCFAGKPSEQERLRDDFWNEAIKLADLHHPNVVAFYGVVLDGPGGSVATVTEYMVNGSLRNALQKNERGLDKRNRLMIVMDVAFGMEYLHGKNIVHFDLKSDNLLVNLRDPHRPICKEKRGNCIFSTVLDADIFKCMLDADILSTEFQADVGDLGLSKVKCHTLISGGVRGTLPWMAPELLNGSSSLVSEKVDVFSYGIVLWELLTGEEPYADLHYGAIIGGIVSNTLRPPVPETCDPDWRSLMERCWSSEPSDRPNFTEIANELRAMAAKIPPKGQSPSQ</sequence>
<dbReference type="PANTHER" id="PTHR23257:SF967">
    <property type="entry name" value="OCTICOSAPEPTIDE_PHOX_BEM1P DOMAIN KINASE SUPERFAMILY PROTEIN"/>
    <property type="match status" value="1"/>
</dbReference>
<dbReference type="InterPro" id="IPR000270">
    <property type="entry name" value="PB1_dom"/>
</dbReference>
<dbReference type="GO" id="GO:0004674">
    <property type="term" value="F:protein serine/threonine kinase activity"/>
    <property type="evidence" value="ECO:0007669"/>
    <property type="project" value="UniProtKB-KW"/>
</dbReference>